<dbReference type="RefSeq" id="WP_253332520.1">
    <property type="nucleotide sequence ID" value="NZ_JAMYXC010000172.1"/>
</dbReference>
<feature type="transmembrane region" description="Helical" evidence="1">
    <location>
        <begin position="7"/>
        <end position="25"/>
    </location>
</feature>
<accession>A0A9X2FPJ1</accession>
<keyword evidence="1" id="KW-1133">Transmembrane helix</keyword>
<dbReference type="Proteomes" id="UP001139477">
    <property type="component" value="Unassembled WGS sequence"/>
</dbReference>
<feature type="transmembrane region" description="Helical" evidence="1">
    <location>
        <begin position="31"/>
        <end position="50"/>
    </location>
</feature>
<reference evidence="2" key="1">
    <citation type="submission" date="2022-06" db="EMBL/GenBank/DDBJ databases">
        <title>Limimaricola sediminis sp. nov., isolated from an intertidal sediment.</title>
        <authorList>
            <person name="Shao X."/>
        </authorList>
    </citation>
    <scope>NUCLEOTIDE SEQUENCE</scope>
    <source>
        <strain evidence="2">ASW11-118</strain>
    </source>
</reference>
<keyword evidence="1" id="KW-0812">Transmembrane</keyword>
<evidence type="ECO:0000313" key="3">
    <source>
        <dbReference type="Proteomes" id="UP001139477"/>
    </source>
</evidence>
<keyword evidence="3" id="KW-1185">Reference proteome</keyword>
<organism evidence="2 3">
    <name type="scientific">Limimaricola litoreus</name>
    <dbReference type="NCBI Taxonomy" id="2955316"/>
    <lineage>
        <taxon>Bacteria</taxon>
        <taxon>Pseudomonadati</taxon>
        <taxon>Pseudomonadota</taxon>
        <taxon>Alphaproteobacteria</taxon>
        <taxon>Rhodobacterales</taxon>
        <taxon>Paracoccaceae</taxon>
        <taxon>Limimaricola</taxon>
    </lineage>
</organism>
<name>A0A9X2FPJ1_9RHOB</name>
<protein>
    <submittedName>
        <fullName evidence="2">Uncharacterized protein</fullName>
    </submittedName>
</protein>
<evidence type="ECO:0000313" key="2">
    <source>
        <dbReference type="EMBL" id="MCP1169144.1"/>
    </source>
</evidence>
<comment type="caution">
    <text evidence="2">The sequence shown here is derived from an EMBL/GenBank/DDBJ whole genome shotgun (WGS) entry which is preliminary data.</text>
</comment>
<dbReference type="AlphaFoldDB" id="A0A9X2FPJ1"/>
<gene>
    <name evidence="2" type="ORF">NHG85_11515</name>
</gene>
<dbReference type="EMBL" id="JAMYXC010000172">
    <property type="protein sequence ID" value="MCP1169144.1"/>
    <property type="molecule type" value="Genomic_DNA"/>
</dbReference>
<proteinExistence type="predicted"/>
<evidence type="ECO:0000256" key="1">
    <source>
        <dbReference type="SAM" id="Phobius"/>
    </source>
</evidence>
<keyword evidence="1" id="KW-0472">Membrane</keyword>
<sequence>MIARIMTYVALLFFLGFLGILMWHIPRFDLGLVLAVTVGLVLWDVFSTSFDA</sequence>